<dbReference type="InterPro" id="IPR033412">
    <property type="entry name" value="PFOR_II"/>
</dbReference>
<feature type="domain" description="Pyruvate:ferredoxin oxidoreductase core" evidence="4">
    <location>
        <begin position="457"/>
        <end position="529"/>
    </location>
</feature>
<evidence type="ECO:0000256" key="1">
    <source>
        <dbReference type="ARBA" id="ARBA00023002"/>
    </source>
</evidence>
<gene>
    <name evidence="5" type="ORF">E5347_01670</name>
</gene>
<dbReference type="Pfam" id="PF01558">
    <property type="entry name" value="POR"/>
    <property type="match status" value="1"/>
</dbReference>
<evidence type="ECO:0000259" key="3">
    <source>
        <dbReference type="Pfam" id="PF01855"/>
    </source>
</evidence>
<evidence type="ECO:0000259" key="2">
    <source>
        <dbReference type="Pfam" id="PF01558"/>
    </source>
</evidence>
<dbReference type="SUPFAM" id="SSF53323">
    <property type="entry name" value="Pyruvate-ferredoxin oxidoreductase, PFOR, domain III"/>
    <property type="match status" value="1"/>
</dbReference>
<evidence type="ECO:0000313" key="5">
    <source>
        <dbReference type="EMBL" id="TGY43547.1"/>
    </source>
</evidence>
<dbReference type="OrthoDB" id="9794954at2"/>
<dbReference type="CDD" id="cd07034">
    <property type="entry name" value="TPP_PYR_PFOR_IOR-alpha_like"/>
    <property type="match status" value="1"/>
</dbReference>
<accession>A0A4S2DMJ6</accession>
<name>A0A4S2DMJ6_9CLOT</name>
<keyword evidence="1" id="KW-0560">Oxidoreductase</keyword>
<dbReference type="InterPro" id="IPR009014">
    <property type="entry name" value="Transketo_C/PFOR_II"/>
</dbReference>
<dbReference type="RefSeq" id="WP_136003946.1">
    <property type="nucleotide sequence ID" value="NZ_SRYR01000001.1"/>
</dbReference>
<organism evidence="5 6">
    <name type="scientific">Clostridium sartagoforme</name>
    <dbReference type="NCBI Taxonomy" id="84031"/>
    <lineage>
        <taxon>Bacteria</taxon>
        <taxon>Bacillati</taxon>
        <taxon>Bacillota</taxon>
        <taxon>Clostridia</taxon>
        <taxon>Eubacteriales</taxon>
        <taxon>Clostridiaceae</taxon>
        <taxon>Clostridium</taxon>
    </lineage>
</organism>
<dbReference type="NCBIfam" id="TIGR03710">
    <property type="entry name" value="OAFO_sf"/>
    <property type="match status" value="1"/>
</dbReference>
<dbReference type="PANTHER" id="PTHR32154:SF20">
    <property type="entry name" value="2-OXOGLUTARATE OXIDOREDUCTASE SUBUNIT KORA"/>
    <property type="match status" value="1"/>
</dbReference>
<dbReference type="InterPro" id="IPR029061">
    <property type="entry name" value="THDP-binding"/>
</dbReference>
<dbReference type="SUPFAM" id="SSF52518">
    <property type="entry name" value="Thiamin diphosphate-binding fold (THDP-binding)"/>
    <property type="match status" value="1"/>
</dbReference>
<feature type="domain" description="Pyruvate flavodoxin/ferredoxin oxidoreductase pyrimidine binding" evidence="3">
    <location>
        <begin position="193"/>
        <end position="432"/>
    </location>
</feature>
<dbReference type="Gene3D" id="3.40.50.920">
    <property type="match status" value="1"/>
</dbReference>
<dbReference type="InterPro" id="IPR019752">
    <property type="entry name" value="Pyrv/ketoisovalerate_OxRed_cat"/>
</dbReference>
<dbReference type="InterPro" id="IPR022367">
    <property type="entry name" value="2-oxoacid/accept_OxRdtase_asu"/>
</dbReference>
<dbReference type="EMBL" id="SRYR01000001">
    <property type="protein sequence ID" value="TGY43547.1"/>
    <property type="molecule type" value="Genomic_DNA"/>
</dbReference>
<dbReference type="GO" id="GO:0006979">
    <property type="term" value="P:response to oxidative stress"/>
    <property type="evidence" value="ECO:0007669"/>
    <property type="project" value="TreeGrafter"/>
</dbReference>
<dbReference type="AlphaFoldDB" id="A0A4S2DMJ6"/>
<dbReference type="SUPFAM" id="SSF52922">
    <property type="entry name" value="TK C-terminal domain-like"/>
    <property type="match status" value="1"/>
</dbReference>
<evidence type="ECO:0000259" key="4">
    <source>
        <dbReference type="Pfam" id="PF17147"/>
    </source>
</evidence>
<comment type="caution">
    <text evidence="5">The sequence shown here is derived from an EMBL/GenBank/DDBJ whole genome shotgun (WGS) entry which is preliminary data.</text>
</comment>
<proteinExistence type="predicted"/>
<dbReference type="Pfam" id="PF01855">
    <property type="entry name" value="POR_N"/>
    <property type="match status" value="1"/>
</dbReference>
<dbReference type="InterPro" id="IPR002869">
    <property type="entry name" value="Pyrv_flavodox_OxRed_cen"/>
</dbReference>
<protein>
    <submittedName>
        <fullName evidence="5">2-oxoacid:acceptor oxidoreductase subunit alpha</fullName>
    </submittedName>
</protein>
<sequence>MEFNILIGGSAGQGLDTVSTFIEKSIKKAGLYTFSNKDYMSRVRGGHNFIQIRFGESLVYSHKNKLDLILALDENTITYHKDRLKDDGIIIADKSIKSDESKVLKLGLLDVAKSLGLSKAFTSVAAGVVLKYFSIDIKDTFNYFSNKLPEDVKNKNIEAVKLGYHLIRSKYSLKGKDLSNHLLIDGNNAIALGALAGGLNFYSAYPMTPATSIMTYLAKRQVDTNIVVDQAEDEIAAINFAIGASYAGARAMTGSSGGGVSLMVEAFGLAGITETPVVVVDSQRPGPATGLPTRTEQSDLSFLLTAAQGEFPRAVISVRNAEEAFYKTVKALNLADKYQTLVILLTDQYLADSTVIIPKYDLSKVKIESYIDDGNDLLDGEEYKRYKITSNGISKRMIPGNEKGQTVLVDSDEHTEEAHITEEAEVRNAQMEKRMKKLNLLKEEMEEPELIGNEDFEILLVGFGSTYGALKDAIEELNKKSKKVSALSFGDLYPLPEKSLRKYYSETKKIINVEQNYLGQLGKLITQETGILMNGSILKYDGRQLNGEDIIDALEKEGI</sequence>
<dbReference type="GO" id="GO:0016903">
    <property type="term" value="F:oxidoreductase activity, acting on the aldehyde or oxo group of donors"/>
    <property type="evidence" value="ECO:0007669"/>
    <property type="project" value="InterPro"/>
</dbReference>
<dbReference type="Proteomes" id="UP000306888">
    <property type="component" value="Unassembled WGS sequence"/>
</dbReference>
<dbReference type="PANTHER" id="PTHR32154">
    <property type="entry name" value="PYRUVATE-FLAVODOXIN OXIDOREDUCTASE-RELATED"/>
    <property type="match status" value="1"/>
</dbReference>
<dbReference type="Pfam" id="PF17147">
    <property type="entry name" value="PFOR_II"/>
    <property type="match status" value="1"/>
</dbReference>
<dbReference type="InterPro" id="IPR002880">
    <property type="entry name" value="Pyrv_Fd/Flavodoxin_OxRdtase_N"/>
</dbReference>
<feature type="domain" description="Pyruvate/ketoisovalerate oxidoreductase catalytic" evidence="2">
    <location>
        <begin position="11"/>
        <end position="164"/>
    </location>
</feature>
<dbReference type="Gene3D" id="3.40.920.10">
    <property type="entry name" value="Pyruvate-ferredoxin oxidoreductase, PFOR, domain III"/>
    <property type="match status" value="1"/>
</dbReference>
<dbReference type="InterPro" id="IPR050722">
    <property type="entry name" value="Pyruvate:ferred/Flavod_OxRd"/>
</dbReference>
<dbReference type="FunFam" id="3.40.50.970:FF:000022">
    <property type="entry name" value="2-oxoglutarate ferredoxin oxidoreductase alpha subunit"/>
    <property type="match status" value="1"/>
</dbReference>
<dbReference type="Gene3D" id="3.40.50.970">
    <property type="match status" value="1"/>
</dbReference>
<evidence type="ECO:0000313" key="6">
    <source>
        <dbReference type="Proteomes" id="UP000306888"/>
    </source>
</evidence>
<reference evidence="5 6" key="1">
    <citation type="submission" date="2019-04" db="EMBL/GenBank/DDBJ databases">
        <title>Microbes associate with the intestines of laboratory mice.</title>
        <authorList>
            <person name="Navarre W."/>
            <person name="Wong E."/>
            <person name="Huang K."/>
            <person name="Tropini C."/>
            <person name="Ng K."/>
            <person name="Yu B."/>
        </authorList>
    </citation>
    <scope>NUCLEOTIDE SEQUENCE [LARGE SCALE GENOMIC DNA]</scope>
    <source>
        <strain evidence="5 6">NM50_B9-20</strain>
    </source>
</reference>
<keyword evidence="6" id="KW-1185">Reference proteome</keyword>